<dbReference type="EMBL" id="AUPL01000532">
    <property type="protein sequence ID" value="ESL11711.1"/>
    <property type="molecule type" value="Genomic_DNA"/>
</dbReference>
<organism evidence="2 3">
    <name type="scientific">Trypanosoma rangeli SC58</name>
    <dbReference type="NCBI Taxonomy" id="429131"/>
    <lineage>
        <taxon>Eukaryota</taxon>
        <taxon>Discoba</taxon>
        <taxon>Euglenozoa</taxon>
        <taxon>Kinetoplastea</taxon>
        <taxon>Metakinetoplastina</taxon>
        <taxon>Trypanosomatida</taxon>
        <taxon>Trypanosomatidae</taxon>
        <taxon>Trypanosoma</taxon>
        <taxon>Herpetosoma</taxon>
    </lineage>
</organism>
<keyword evidence="1" id="KW-1133">Transmembrane helix</keyword>
<comment type="caution">
    <text evidence="2">The sequence shown here is derived from an EMBL/GenBank/DDBJ whole genome shotgun (WGS) entry which is preliminary data.</text>
</comment>
<accession>A0A061JC88</accession>
<reference evidence="2 3" key="1">
    <citation type="submission" date="2013-07" db="EMBL/GenBank/DDBJ databases">
        <authorList>
            <person name="Stoco P.H."/>
            <person name="Wagner G."/>
            <person name="Gerber A."/>
            <person name="Zaha A."/>
            <person name="Thompson C."/>
            <person name="Bartholomeu D.C."/>
            <person name="Luckemeyer D.D."/>
            <person name="Bahia D."/>
            <person name="Loreto E."/>
            <person name="Prestes E.B."/>
            <person name="Lima F.M."/>
            <person name="Rodrigues-Luiz G."/>
            <person name="Vallejo G.A."/>
            <person name="Filho J.F."/>
            <person name="Monteiro K.M."/>
            <person name="Tyler K.M."/>
            <person name="de Almeida L.G."/>
            <person name="Ortiz M.F."/>
            <person name="Siervo M.A."/>
            <person name="de Moraes M.H."/>
            <person name="Cunha O.L."/>
            <person name="Mendonca-Neto R."/>
            <person name="Silva R."/>
            <person name="Teixeira S.M."/>
            <person name="Murta S.M."/>
            <person name="Sincero T.C."/>
            <person name="Mendes T.A."/>
            <person name="Urmenyi T.P."/>
            <person name="Silva V.G."/>
            <person name="da Rocha W.D."/>
            <person name="Andersson B."/>
            <person name="Romanha A.J."/>
            <person name="Steindel M."/>
            <person name="de Vasconcelos A.T."/>
            <person name="Grisard E.C."/>
        </authorList>
    </citation>
    <scope>NUCLEOTIDE SEQUENCE [LARGE SCALE GENOMIC DNA]</scope>
    <source>
        <strain evidence="2 3">SC58</strain>
    </source>
</reference>
<dbReference type="Proteomes" id="UP000031737">
    <property type="component" value="Unassembled WGS sequence"/>
</dbReference>
<feature type="transmembrane region" description="Helical" evidence="1">
    <location>
        <begin position="71"/>
        <end position="90"/>
    </location>
</feature>
<name>A0A061JC88_TRYRA</name>
<evidence type="ECO:0000256" key="1">
    <source>
        <dbReference type="SAM" id="Phobius"/>
    </source>
</evidence>
<evidence type="ECO:0000313" key="3">
    <source>
        <dbReference type="Proteomes" id="UP000031737"/>
    </source>
</evidence>
<keyword evidence="3" id="KW-1185">Reference proteome</keyword>
<keyword evidence="1" id="KW-0472">Membrane</keyword>
<gene>
    <name evidence="2" type="ORF">TRSC58_00532</name>
</gene>
<dbReference type="OrthoDB" id="255919at2759"/>
<feature type="transmembrane region" description="Helical" evidence="1">
    <location>
        <begin position="110"/>
        <end position="127"/>
    </location>
</feature>
<evidence type="ECO:0000313" key="2">
    <source>
        <dbReference type="EMBL" id="ESL11711.1"/>
    </source>
</evidence>
<feature type="transmembrane region" description="Helical" evidence="1">
    <location>
        <begin position="6"/>
        <end position="29"/>
    </location>
</feature>
<dbReference type="AlphaFoldDB" id="A0A061JC88"/>
<proteinExistence type="predicted"/>
<keyword evidence="1" id="KW-0812">Transmembrane</keyword>
<protein>
    <submittedName>
        <fullName evidence="2">Uncharacterized protein</fullName>
    </submittedName>
</protein>
<dbReference type="VEuPathDB" id="TriTrypDB:TRSC58_00532"/>
<sequence>MYIIGLASGVYLFLSLFFFLVGFCLRFAVRMPSDQRQEFSQYVSEIGRVQRLHVADRIEVLARHQSCAWHYFLGCVAFSTASVMLVFKLWGPRHIFKNSIYYARPLPPAISMGVALYGIVYTCRGMLMRNRICTMMEDYEYELKRINAHHCEEGVTQLAWLQFVTDQLKQGAEYRFDFKKLREA</sequence>